<sequence>MSNININEKANLIWSVADKLRGDFKQSEYGKVILPLTVLRRLDCVLEDTKQKVLAKYNELKSIMDEEVLDPFLRDESGYNFYNTSKYTFKTLLDDADNIEANLKDYINGFSKNAYEIIEKFELDAQIAKLASSDLLYIVLSEFVKPEADLHPDKVSNIEMGYIFEELVRKFSEISNETAGEHYTPREVIRLMVNLLFIEDTEILTGSDTPRTIYDPACGTGGMLTAADEYLKELNSEAKLIPFGQELNGETYAVCGSDMLIKGANANNIKHGDTLKNDMYVNVKFDYMLSNPPFGVEWKKQQKEVTKEYEKLGFEGRFGAGLPRVSDGALLFLQTLLSKMKPEGSRIAIVLNGSPLFTGDAGSGESNIRKWIIENDWLEAIIALPTNLFYNTGIATYIWVLSNKKRPYRKGKIQLINAVSMYEKMRKSLGEKRQEIPDEAIEEITRIFGDFRKNEISKIFNNNEFGYYKIVVERPLIDEEGNIVTDKKGNPKPDAKLRDTESIPLKEDIQEYFEREVKPYAKDSWIDENKTKIGYEIPFTRYFYQYTVPRQSDEVMTEIMDMETELQSILGGLFEI</sequence>
<organism evidence="10">
    <name type="scientific">Clostridium butyricum</name>
    <dbReference type="NCBI Taxonomy" id="1492"/>
    <lineage>
        <taxon>Bacteria</taxon>
        <taxon>Bacillati</taxon>
        <taxon>Bacillota</taxon>
        <taxon>Clostridia</taxon>
        <taxon>Eubacteriales</taxon>
        <taxon>Clostridiaceae</taxon>
        <taxon>Clostridium</taxon>
    </lineage>
</organism>
<dbReference type="InterPro" id="IPR029063">
    <property type="entry name" value="SAM-dependent_MTases_sf"/>
</dbReference>
<accession>A0A6N2ZWN3</accession>
<evidence type="ECO:0000256" key="1">
    <source>
        <dbReference type="ARBA" id="ARBA00006594"/>
    </source>
</evidence>
<reference evidence="10" key="1">
    <citation type="submission" date="2019-11" db="EMBL/GenBank/DDBJ databases">
        <authorList>
            <person name="Feng L."/>
        </authorList>
    </citation>
    <scope>NUCLEOTIDE SEQUENCE</scope>
    <source>
        <strain evidence="10">CButyricumLFYP62</strain>
    </source>
</reference>
<name>A0A6N2ZWN3_CLOBU</name>
<keyword evidence="4 10" id="KW-0808">Transferase</keyword>
<dbReference type="PRINTS" id="PR00507">
    <property type="entry name" value="N12N6MTFRASE"/>
</dbReference>
<dbReference type="GO" id="GO:0009307">
    <property type="term" value="P:DNA restriction-modification system"/>
    <property type="evidence" value="ECO:0007669"/>
    <property type="project" value="UniProtKB-KW"/>
</dbReference>
<dbReference type="InterPro" id="IPR003356">
    <property type="entry name" value="DNA_methylase_A-5"/>
</dbReference>
<evidence type="ECO:0000256" key="5">
    <source>
        <dbReference type="ARBA" id="ARBA00022691"/>
    </source>
</evidence>
<dbReference type="Gene3D" id="1.20.1260.30">
    <property type="match status" value="1"/>
</dbReference>
<dbReference type="Pfam" id="PF12161">
    <property type="entry name" value="HsdM_N"/>
    <property type="match status" value="1"/>
</dbReference>
<dbReference type="InterPro" id="IPR038333">
    <property type="entry name" value="T1MK-like_N_sf"/>
</dbReference>
<keyword evidence="5" id="KW-0949">S-adenosyl-L-methionine</keyword>
<feature type="domain" description="DNA methylase adenine-specific" evidence="8">
    <location>
        <begin position="160"/>
        <end position="454"/>
    </location>
</feature>
<evidence type="ECO:0000259" key="9">
    <source>
        <dbReference type="Pfam" id="PF12161"/>
    </source>
</evidence>
<evidence type="ECO:0000256" key="4">
    <source>
        <dbReference type="ARBA" id="ARBA00022679"/>
    </source>
</evidence>
<dbReference type="PANTHER" id="PTHR42933">
    <property type="entry name" value="SLR6095 PROTEIN"/>
    <property type="match status" value="1"/>
</dbReference>
<dbReference type="AlphaFoldDB" id="A0A6N2ZWN3"/>
<dbReference type="Gene3D" id="3.40.50.150">
    <property type="entry name" value="Vaccinia Virus protein VP39"/>
    <property type="match status" value="1"/>
</dbReference>
<comment type="similarity">
    <text evidence="1">Belongs to the N(4)/N(6)-methyltransferase family.</text>
</comment>
<protein>
    <recommendedName>
        <fullName evidence="2">site-specific DNA-methyltransferase (adenine-specific)</fullName>
        <ecNumber evidence="2">2.1.1.72</ecNumber>
    </recommendedName>
</protein>
<dbReference type="GO" id="GO:0009007">
    <property type="term" value="F:site-specific DNA-methyltransferase (adenine-specific) activity"/>
    <property type="evidence" value="ECO:0007669"/>
    <property type="project" value="UniProtKB-EC"/>
</dbReference>
<evidence type="ECO:0000313" key="10">
    <source>
        <dbReference type="EMBL" id="VYT83123.1"/>
    </source>
</evidence>
<dbReference type="InterPro" id="IPR022749">
    <property type="entry name" value="D12N6_MeTrfase_N"/>
</dbReference>
<evidence type="ECO:0000256" key="7">
    <source>
        <dbReference type="ARBA" id="ARBA00047942"/>
    </source>
</evidence>
<dbReference type="GO" id="GO:0032259">
    <property type="term" value="P:methylation"/>
    <property type="evidence" value="ECO:0007669"/>
    <property type="project" value="UniProtKB-KW"/>
</dbReference>
<evidence type="ECO:0000259" key="8">
    <source>
        <dbReference type="Pfam" id="PF02384"/>
    </source>
</evidence>
<dbReference type="SUPFAM" id="SSF53335">
    <property type="entry name" value="S-adenosyl-L-methionine-dependent methyltransferases"/>
    <property type="match status" value="1"/>
</dbReference>
<evidence type="ECO:0000256" key="3">
    <source>
        <dbReference type="ARBA" id="ARBA00022603"/>
    </source>
</evidence>
<dbReference type="Pfam" id="PF02384">
    <property type="entry name" value="N6_Mtase"/>
    <property type="match status" value="1"/>
</dbReference>
<dbReference type="GO" id="GO:0008170">
    <property type="term" value="F:N-methyltransferase activity"/>
    <property type="evidence" value="ECO:0007669"/>
    <property type="project" value="InterPro"/>
</dbReference>
<evidence type="ECO:0000256" key="6">
    <source>
        <dbReference type="ARBA" id="ARBA00022747"/>
    </source>
</evidence>
<dbReference type="EC" id="2.1.1.72" evidence="2"/>
<keyword evidence="3 10" id="KW-0489">Methyltransferase</keyword>
<dbReference type="InterPro" id="IPR051537">
    <property type="entry name" value="DNA_Adenine_Mtase"/>
</dbReference>
<gene>
    <name evidence="10" type="primary">hsdM</name>
    <name evidence="10" type="ORF">CBLFYP62_00847</name>
</gene>
<dbReference type="InterPro" id="IPR002052">
    <property type="entry name" value="DNA_methylase_N6_adenine_CS"/>
</dbReference>
<dbReference type="RefSeq" id="WP_156736293.1">
    <property type="nucleotide sequence ID" value="NZ_CACRTU010000009.1"/>
</dbReference>
<dbReference type="EMBL" id="CACRTU010000009">
    <property type="protein sequence ID" value="VYT83123.1"/>
    <property type="molecule type" value="Genomic_DNA"/>
</dbReference>
<dbReference type="PROSITE" id="PS00092">
    <property type="entry name" value="N6_MTASE"/>
    <property type="match status" value="1"/>
</dbReference>
<evidence type="ECO:0000256" key="2">
    <source>
        <dbReference type="ARBA" id="ARBA00011900"/>
    </source>
</evidence>
<proteinExistence type="inferred from homology"/>
<feature type="domain" description="N6 adenine-specific DNA methyltransferase N-terminal" evidence="9">
    <location>
        <begin position="11"/>
        <end position="143"/>
    </location>
</feature>
<dbReference type="GO" id="GO:0003677">
    <property type="term" value="F:DNA binding"/>
    <property type="evidence" value="ECO:0007669"/>
    <property type="project" value="InterPro"/>
</dbReference>
<comment type="catalytic activity">
    <reaction evidence="7">
        <text>a 2'-deoxyadenosine in DNA + S-adenosyl-L-methionine = an N(6)-methyl-2'-deoxyadenosine in DNA + S-adenosyl-L-homocysteine + H(+)</text>
        <dbReference type="Rhea" id="RHEA:15197"/>
        <dbReference type="Rhea" id="RHEA-COMP:12418"/>
        <dbReference type="Rhea" id="RHEA-COMP:12419"/>
        <dbReference type="ChEBI" id="CHEBI:15378"/>
        <dbReference type="ChEBI" id="CHEBI:57856"/>
        <dbReference type="ChEBI" id="CHEBI:59789"/>
        <dbReference type="ChEBI" id="CHEBI:90615"/>
        <dbReference type="ChEBI" id="CHEBI:90616"/>
        <dbReference type="EC" id="2.1.1.72"/>
    </reaction>
</comment>
<dbReference type="PANTHER" id="PTHR42933:SF3">
    <property type="entry name" value="TYPE I RESTRICTION ENZYME MJAVIII METHYLASE SUBUNIT"/>
    <property type="match status" value="1"/>
</dbReference>
<keyword evidence="6" id="KW-0680">Restriction system</keyword>